<feature type="region of interest" description="Disordered" evidence="1">
    <location>
        <begin position="587"/>
        <end position="634"/>
    </location>
</feature>
<gene>
    <name evidence="3" type="ORF">PLOB_00016021</name>
</gene>
<name>A0ABN8MQN7_9CNID</name>
<protein>
    <recommendedName>
        <fullName evidence="2">C2H2-type domain-containing protein</fullName>
    </recommendedName>
</protein>
<accession>A0ABN8MQN7</accession>
<dbReference type="PANTHER" id="PTHR33845:SF1">
    <property type="entry name" value="C2H2-TYPE DOMAIN-CONTAINING PROTEIN"/>
    <property type="match status" value="1"/>
</dbReference>
<proteinExistence type="predicted"/>
<evidence type="ECO:0000313" key="4">
    <source>
        <dbReference type="Proteomes" id="UP001159405"/>
    </source>
</evidence>
<feature type="compositionally biased region" description="Basic residues" evidence="1">
    <location>
        <begin position="616"/>
        <end position="630"/>
    </location>
</feature>
<evidence type="ECO:0000256" key="1">
    <source>
        <dbReference type="SAM" id="MobiDB-lite"/>
    </source>
</evidence>
<evidence type="ECO:0000259" key="2">
    <source>
        <dbReference type="PROSITE" id="PS00028"/>
    </source>
</evidence>
<sequence length="650" mass="72704">MANEGRVSPVRSQCQCDLLTMSSTTQRYYRKKAEQAIEGVLESIAPGNASWLYHQVMQRRIRLQAAEGIVEDTLVARLVLLYEEAANWYTRQQILSLFVDDYSKSELLALIPGLSKWRIDEARKHAFQTKPGQPIDPPRITRCRLDAVKIDHFLDFLSSPSVLQDVAYGTRTLKLQSGESLEIPNMVCTLTSSHLVRMYLNFCVESNFEPLGRSTLFNIIKVCGASKKKLLAGLDSTQTDGVQALATLEDITHQLKQAGLDSTMADNILMRLKAGRQYQKTDFKIHTASESPCADHCRVFALSRTEKEYNGQFTNHMKRQKPRLNEAFLRSDNTGCYHCAFLLLSLPSLGQRVGVRIARYDFSEAQAGKDICDRRTAALKTHIRRYINEGNDVKTASYMKAAIDSHGGVKGCYSVVCNVDERSQNMTKHSLSGIQSLNNFMFTESGEMIAWRAYNVGPRKVFSVASLAHLGTPQGPTNLQVLQAFNSPDILTGVFRASSSTQEQQPAAPPTDPIAVERIQLEEEERVAFGCPEEGCIKVYQSHSSLQCHLNAGKHLLALETESTYDVIKKKWAETCKSISGSYMEAAQPPTSASATVSHSQSEDPLPTADMGWALKKTKKSEKTKMRRKTHEAEAPLIRARLQIRRELEL</sequence>
<evidence type="ECO:0000313" key="3">
    <source>
        <dbReference type="EMBL" id="CAH3033705.1"/>
    </source>
</evidence>
<reference evidence="3 4" key="1">
    <citation type="submission" date="2022-05" db="EMBL/GenBank/DDBJ databases">
        <authorList>
            <consortium name="Genoscope - CEA"/>
            <person name="William W."/>
        </authorList>
    </citation>
    <scope>NUCLEOTIDE SEQUENCE [LARGE SCALE GENOMIC DNA]</scope>
</reference>
<dbReference type="InterPro" id="IPR013087">
    <property type="entry name" value="Znf_C2H2_type"/>
</dbReference>
<organism evidence="3 4">
    <name type="scientific">Porites lobata</name>
    <dbReference type="NCBI Taxonomy" id="104759"/>
    <lineage>
        <taxon>Eukaryota</taxon>
        <taxon>Metazoa</taxon>
        <taxon>Cnidaria</taxon>
        <taxon>Anthozoa</taxon>
        <taxon>Hexacorallia</taxon>
        <taxon>Scleractinia</taxon>
        <taxon>Fungiina</taxon>
        <taxon>Poritidae</taxon>
        <taxon>Porites</taxon>
    </lineage>
</organism>
<comment type="caution">
    <text evidence="3">The sequence shown here is derived from an EMBL/GenBank/DDBJ whole genome shotgun (WGS) entry which is preliminary data.</text>
</comment>
<feature type="compositionally biased region" description="Polar residues" evidence="1">
    <location>
        <begin position="589"/>
        <end position="600"/>
    </location>
</feature>
<feature type="domain" description="C2H2-type" evidence="2">
    <location>
        <begin position="531"/>
        <end position="555"/>
    </location>
</feature>
<dbReference type="PANTHER" id="PTHR33845">
    <property type="entry name" value="C2H2-TYPE DOMAIN-CONTAINING PROTEIN"/>
    <property type="match status" value="1"/>
</dbReference>
<dbReference type="PROSITE" id="PS00028">
    <property type="entry name" value="ZINC_FINGER_C2H2_1"/>
    <property type="match status" value="1"/>
</dbReference>
<dbReference type="Proteomes" id="UP001159405">
    <property type="component" value="Unassembled WGS sequence"/>
</dbReference>
<keyword evidence="4" id="KW-1185">Reference proteome</keyword>
<dbReference type="EMBL" id="CALNXK010000002">
    <property type="protein sequence ID" value="CAH3033705.1"/>
    <property type="molecule type" value="Genomic_DNA"/>
</dbReference>